<dbReference type="STRING" id="1150864.MILUP08_44656"/>
<dbReference type="AlphaFoldDB" id="I0L7I2"/>
<sequence length="401" mass="42575">MAWQGDLMIDSRGALEAVVRHAVELEDDYDDVAPTVTALTASGDTTLVPRLQEVLARFLDEGNFYGRDLIAGVLAGIEGVAALPVLLRASARDIGDDQDGLQAEIIDLLHADRAASRRVVRDFVTGDSPELRRVGLWALGFVVEAQDVELLTAAVTDADPKVRSMAVGSIPDPVGDDCAFRALVLALRDLDEQVRISAASRLGYTGRVDAVGPLVALAADPTPRVRSMVAYALGRLGSHEAASALQRLLDDPDRHVRENAAEALGSVGGPAAVDALLVLAADQDSRLRVQAAKALAKAADSDPRVAPQLTMLARDGEAAVRAATLSGLASAGGGPANLRYLLLQLVDDPDPMVRQRVAVVARHVAPDAAPDILRRYTRDHDQALRRLAATELDRLTHPTAR</sequence>
<dbReference type="Gene3D" id="1.25.10.10">
    <property type="entry name" value="Leucine-rich Repeat Variant"/>
    <property type="match status" value="2"/>
</dbReference>
<name>I0L7I2_9ACTN</name>
<dbReference type="InterPro" id="IPR016024">
    <property type="entry name" value="ARM-type_fold"/>
</dbReference>
<evidence type="ECO:0000313" key="2">
    <source>
        <dbReference type="Proteomes" id="UP000003448"/>
    </source>
</evidence>
<accession>I0L7I2</accession>
<dbReference type="InterPro" id="IPR004155">
    <property type="entry name" value="PBS_lyase_HEAT"/>
</dbReference>
<proteinExistence type="predicted"/>
<reference evidence="1 2" key="1">
    <citation type="journal article" date="2012" name="J. Bacteriol.">
        <title>Genome Sequence of Micromonospora lupini Lupac 08, Isolated from Root Nodules of Lupinus angustifolius.</title>
        <authorList>
            <person name="Alonso-Vega P."/>
            <person name="Normand P."/>
            <person name="Bacigalupe R."/>
            <person name="Pujic P."/>
            <person name="Lajus A."/>
            <person name="Vallenet D."/>
            <person name="Carro L."/>
            <person name="Coll P."/>
            <person name="Trujillo M.E."/>
        </authorList>
    </citation>
    <scope>NUCLEOTIDE SEQUENCE [LARGE SCALE GENOMIC DNA]</scope>
    <source>
        <strain evidence="1 2">Lupac 08</strain>
    </source>
</reference>
<dbReference type="EMBL" id="CAIE01000036">
    <property type="protein sequence ID" value="CCH19779.1"/>
    <property type="molecule type" value="Genomic_DNA"/>
</dbReference>
<dbReference type="SUPFAM" id="SSF48371">
    <property type="entry name" value="ARM repeat"/>
    <property type="match status" value="2"/>
</dbReference>
<protein>
    <submittedName>
        <fullName evidence="1">Uncharacterized protein</fullName>
    </submittedName>
</protein>
<organism evidence="1 2">
    <name type="scientific">Micromonospora lupini str. Lupac 08</name>
    <dbReference type="NCBI Taxonomy" id="1150864"/>
    <lineage>
        <taxon>Bacteria</taxon>
        <taxon>Bacillati</taxon>
        <taxon>Actinomycetota</taxon>
        <taxon>Actinomycetes</taxon>
        <taxon>Micromonosporales</taxon>
        <taxon>Micromonosporaceae</taxon>
        <taxon>Micromonospora</taxon>
    </lineage>
</organism>
<dbReference type="SMART" id="SM00567">
    <property type="entry name" value="EZ_HEAT"/>
    <property type="match status" value="6"/>
</dbReference>
<dbReference type="Proteomes" id="UP000003448">
    <property type="component" value="Unassembled WGS sequence"/>
</dbReference>
<dbReference type="eggNOG" id="COG1413">
    <property type="taxonomic scope" value="Bacteria"/>
</dbReference>
<evidence type="ECO:0000313" key="1">
    <source>
        <dbReference type="EMBL" id="CCH19779.1"/>
    </source>
</evidence>
<dbReference type="GO" id="GO:0016491">
    <property type="term" value="F:oxidoreductase activity"/>
    <property type="evidence" value="ECO:0007669"/>
    <property type="project" value="TreeGrafter"/>
</dbReference>
<dbReference type="PANTHER" id="PTHR12697:SF5">
    <property type="entry name" value="DEOXYHYPUSINE HYDROXYLASE"/>
    <property type="match status" value="1"/>
</dbReference>
<dbReference type="InterPro" id="IPR011989">
    <property type="entry name" value="ARM-like"/>
</dbReference>
<dbReference type="PANTHER" id="PTHR12697">
    <property type="entry name" value="PBS LYASE HEAT-LIKE PROTEIN"/>
    <property type="match status" value="1"/>
</dbReference>
<dbReference type="Pfam" id="PF13646">
    <property type="entry name" value="HEAT_2"/>
    <property type="match status" value="1"/>
</dbReference>
<gene>
    <name evidence="1" type="ORF">MILUP08_44656</name>
</gene>
<keyword evidence="2" id="KW-1185">Reference proteome</keyword>